<evidence type="ECO:0000313" key="2">
    <source>
        <dbReference type="EMBL" id="KEQ47137.1"/>
    </source>
</evidence>
<accession>A0A081QW14</accession>
<evidence type="ECO:0000313" key="3">
    <source>
        <dbReference type="Proteomes" id="UP000028022"/>
    </source>
</evidence>
<comment type="caution">
    <text evidence="2">The sequence shown here is derived from an EMBL/GenBank/DDBJ whole genome shotgun (WGS) entry which is preliminary data.</text>
</comment>
<sequence>MTKTYAIRPLSYSNFTNREFESLMMDTHQSLATFSKANKDEAMYAKHLEPFKTKLDDFQAQLAAVETKESSNLTEVDRNRDSALVGLFTLHRGFAKIKDDKLKEAHETLKPVFAKYKDITKHSNDVETAEIKSLLKTLSETPYHEAVTSLGLTPMLTAVINAQEEYDQVDSKARASKSAKEVGKTRQLRTELSTSYDLFMRYTAASAEAYPEKEHLTQLLKELNSIRDSKRRLITSSKKDKKTKPSEPAQAAG</sequence>
<gene>
    <name evidence="2" type="ORF">SK608_1557</name>
</gene>
<dbReference type="AlphaFoldDB" id="A0A081QW14"/>
<dbReference type="InterPro" id="IPR046228">
    <property type="entry name" value="DUF6261"/>
</dbReference>
<dbReference type="EMBL" id="JPFZ01000010">
    <property type="protein sequence ID" value="KEQ47137.1"/>
    <property type="molecule type" value="Genomic_DNA"/>
</dbReference>
<organism evidence="2 3">
    <name type="scientific">Streptococcus mitis</name>
    <dbReference type="NCBI Taxonomy" id="28037"/>
    <lineage>
        <taxon>Bacteria</taxon>
        <taxon>Bacillati</taxon>
        <taxon>Bacillota</taxon>
        <taxon>Bacilli</taxon>
        <taxon>Lactobacillales</taxon>
        <taxon>Streptococcaceae</taxon>
        <taxon>Streptococcus</taxon>
        <taxon>Streptococcus mitis group</taxon>
    </lineage>
</organism>
<dbReference type="Proteomes" id="UP000028022">
    <property type="component" value="Unassembled WGS sequence"/>
</dbReference>
<proteinExistence type="predicted"/>
<dbReference type="RefSeq" id="WP_033677980.1">
    <property type="nucleotide sequence ID" value="NZ_JASHBM010000008.1"/>
</dbReference>
<evidence type="ECO:0000256" key="1">
    <source>
        <dbReference type="SAM" id="MobiDB-lite"/>
    </source>
</evidence>
<reference evidence="2 3" key="1">
    <citation type="submission" date="2014-05" db="EMBL/GenBank/DDBJ databases">
        <authorList>
            <person name="Daugherty S.C."/>
            <person name="Tallon L.J."/>
            <person name="Sadzewicz L."/>
            <person name="Kilian M."/>
            <person name="Tettelin H."/>
        </authorList>
    </citation>
    <scope>NUCLEOTIDE SEQUENCE [LARGE SCALE GENOMIC DNA]</scope>
    <source>
        <strain evidence="2 3">SK608</strain>
    </source>
</reference>
<name>A0A081QW14_STRMT</name>
<protein>
    <submittedName>
        <fullName evidence="2">Uncharacterized protein</fullName>
    </submittedName>
</protein>
<dbReference type="Pfam" id="PF19775">
    <property type="entry name" value="DUF6261"/>
    <property type="match status" value="1"/>
</dbReference>
<feature type="region of interest" description="Disordered" evidence="1">
    <location>
        <begin position="230"/>
        <end position="253"/>
    </location>
</feature>